<dbReference type="EMBL" id="JAFHDT010000330">
    <property type="protein sequence ID" value="KAI7789828.1"/>
    <property type="molecule type" value="Genomic_DNA"/>
</dbReference>
<keyword evidence="1" id="KW-1015">Disulfide bond</keyword>
<accession>A0A9W7W990</accession>
<dbReference type="AlphaFoldDB" id="A0A9W7W990"/>
<keyword evidence="5" id="KW-1185">Reference proteome</keyword>
<evidence type="ECO:0000256" key="1">
    <source>
        <dbReference type="ARBA" id="ARBA00023157"/>
    </source>
</evidence>
<evidence type="ECO:0000313" key="4">
    <source>
        <dbReference type="EMBL" id="KAI7789828.1"/>
    </source>
</evidence>
<feature type="chain" id="PRO_5040892604" evidence="2">
    <location>
        <begin position="20"/>
        <end position="67"/>
    </location>
</feature>
<evidence type="ECO:0000313" key="5">
    <source>
        <dbReference type="Proteomes" id="UP001059041"/>
    </source>
</evidence>
<proteinExistence type="predicted"/>
<dbReference type="PROSITE" id="PS00524">
    <property type="entry name" value="SMB_1"/>
    <property type="match status" value="1"/>
</dbReference>
<evidence type="ECO:0000256" key="2">
    <source>
        <dbReference type="SAM" id="SignalP"/>
    </source>
</evidence>
<comment type="caution">
    <text evidence="4">The sequence shown here is derived from an EMBL/GenBank/DDBJ whole genome shotgun (WGS) entry which is preliminary data.</text>
</comment>
<gene>
    <name evidence="4" type="ORF">IRJ41_014069</name>
</gene>
<dbReference type="Proteomes" id="UP001059041">
    <property type="component" value="Unassembled WGS sequence"/>
</dbReference>
<dbReference type="Gene3D" id="4.10.410.20">
    <property type="match status" value="1"/>
</dbReference>
<dbReference type="InterPro" id="IPR001212">
    <property type="entry name" value="Somatomedin_B_dom"/>
</dbReference>
<feature type="domain" description="SMB" evidence="3">
    <location>
        <begin position="21"/>
        <end position="67"/>
    </location>
</feature>
<sequence length="67" mass="7311">MRAVYGALFLLLLLQGVRSQETGSCAQPTPLCCTGENDDCKRGCSCDEACSQYNECCSDYTETCAQR</sequence>
<evidence type="ECO:0000259" key="3">
    <source>
        <dbReference type="PROSITE" id="PS50958"/>
    </source>
</evidence>
<protein>
    <submittedName>
        <fullName evidence="4">Mucin-2-like</fullName>
    </submittedName>
</protein>
<reference evidence="4" key="1">
    <citation type="submission" date="2021-02" db="EMBL/GenBank/DDBJ databases">
        <title>Comparative genomics reveals that relaxation of natural selection precedes convergent phenotypic evolution of cavefish.</title>
        <authorList>
            <person name="Peng Z."/>
        </authorList>
    </citation>
    <scope>NUCLEOTIDE SEQUENCE</scope>
    <source>
        <tissue evidence="4">Muscle</tissue>
    </source>
</reference>
<name>A0A9W7W990_TRIRA</name>
<keyword evidence="2" id="KW-0732">Signal</keyword>
<dbReference type="PROSITE" id="PS50958">
    <property type="entry name" value="SMB_2"/>
    <property type="match status" value="1"/>
</dbReference>
<organism evidence="4 5">
    <name type="scientific">Triplophysa rosa</name>
    <name type="common">Cave loach</name>
    <dbReference type="NCBI Taxonomy" id="992332"/>
    <lineage>
        <taxon>Eukaryota</taxon>
        <taxon>Metazoa</taxon>
        <taxon>Chordata</taxon>
        <taxon>Craniata</taxon>
        <taxon>Vertebrata</taxon>
        <taxon>Euteleostomi</taxon>
        <taxon>Actinopterygii</taxon>
        <taxon>Neopterygii</taxon>
        <taxon>Teleostei</taxon>
        <taxon>Ostariophysi</taxon>
        <taxon>Cypriniformes</taxon>
        <taxon>Nemacheilidae</taxon>
        <taxon>Triplophysa</taxon>
    </lineage>
</organism>
<feature type="signal peptide" evidence="2">
    <location>
        <begin position="1"/>
        <end position="19"/>
    </location>
</feature>